<name>A0A4Q0Y0P0_9BACT</name>
<comment type="caution">
    <text evidence="1">The sequence shown here is derived from an EMBL/GenBank/DDBJ whole genome shotgun (WGS) entry which is preliminary data.</text>
</comment>
<protein>
    <submittedName>
        <fullName evidence="1">Uncharacterized protein</fullName>
    </submittedName>
</protein>
<proteinExistence type="predicted"/>
<accession>A0A4Q0Y0P0</accession>
<evidence type="ECO:0000313" key="1">
    <source>
        <dbReference type="EMBL" id="RXJ63596.1"/>
    </source>
</evidence>
<reference evidence="1 2" key="1">
    <citation type="submission" date="2017-10" db="EMBL/GenBank/DDBJ databases">
        <title>Genomics of the genus Arcobacter.</title>
        <authorList>
            <person name="Perez-Cataluna A."/>
            <person name="Figueras M.J."/>
        </authorList>
    </citation>
    <scope>NUCLEOTIDE SEQUENCE [LARGE SCALE GENOMIC DNA]</scope>
    <source>
        <strain evidence="1 2">DSM 24636</strain>
    </source>
</reference>
<sequence>MKKNNQVKDSKGNILKEDDWCYFWNDNNVKVRYQFYSLSKRELPYISIDKSDNNDLSWWKHCEKIDKEVSMELETVDERAKRECQELGNLFNKSVDRLAELEKLVLDKLVEQGYIIGSGDWGFKVEINSTWKQKSLNVLLKDKEGIRPIFTITKEKLEQMYDEAEMFFHSDFRE</sequence>
<gene>
    <name evidence="1" type="ORF">CRV06_05230</name>
</gene>
<keyword evidence="2" id="KW-1185">Reference proteome</keyword>
<dbReference type="AlphaFoldDB" id="A0A4Q0Y0P0"/>
<dbReference type="EMBL" id="PDKO01000003">
    <property type="protein sequence ID" value="RXJ63596.1"/>
    <property type="molecule type" value="Genomic_DNA"/>
</dbReference>
<dbReference type="RefSeq" id="WP_129081642.1">
    <property type="nucleotide sequence ID" value="NZ_CP041070.1"/>
</dbReference>
<evidence type="ECO:0000313" key="2">
    <source>
        <dbReference type="Proteomes" id="UP000290191"/>
    </source>
</evidence>
<organism evidence="1 2">
    <name type="scientific">Halarcobacter anaerophilus</name>
    <dbReference type="NCBI Taxonomy" id="877500"/>
    <lineage>
        <taxon>Bacteria</taxon>
        <taxon>Pseudomonadati</taxon>
        <taxon>Campylobacterota</taxon>
        <taxon>Epsilonproteobacteria</taxon>
        <taxon>Campylobacterales</taxon>
        <taxon>Arcobacteraceae</taxon>
        <taxon>Halarcobacter</taxon>
    </lineage>
</organism>
<dbReference type="Proteomes" id="UP000290191">
    <property type="component" value="Unassembled WGS sequence"/>
</dbReference>